<protein>
    <submittedName>
        <fullName evidence="1">Uncharacterized protein</fullName>
    </submittedName>
</protein>
<gene>
    <name evidence="1" type="ORF">DPMN_072568</name>
</gene>
<keyword evidence="2" id="KW-1185">Reference proteome</keyword>
<dbReference type="AlphaFoldDB" id="A0A9D3Z8R5"/>
<evidence type="ECO:0000313" key="2">
    <source>
        <dbReference type="Proteomes" id="UP000828390"/>
    </source>
</evidence>
<sequence>METLVRNRCQMCEQFPSKVLEKRRKLVPKMKDAQKEGKRSLIVYDILYVDGMPVRL</sequence>
<organism evidence="1 2">
    <name type="scientific">Dreissena polymorpha</name>
    <name type="common">Zebra mussel</name>
    <name type="synonym">Mytilus polymorpha</name>
    <dbReference type="NCBI Taxonomy" id="45954"/>
    <lineage>
        <taxon>Eukaryota</taxon>
        <taxon>Metazoa</taxon>
        <taxon>Spiralia</taxon>
        <taxon>Lophotrochozoa</taxon>
        <taxon>Mollusca</taxon>
        <taxon>Bivalvia</taxon>
        <taxon>Autobranchia</taxon>
        <taxon>Heteroconchia</taxon>
        <taxon>Euheterodonta</taxon>
        <taxon>Imparidentia</taxon>
        <taxon>Neoheterodontei</taxon>
        <taxon>Myida</taxon>
        <taxon>Dreissenoidea</taxon>
        <taxon>Dreissenidae</taxon>
        <taxon>Dreissena</taxon>
    </lineage>
</organism>
<dbReference type="Proteomes" id="UP000828390">
    <property type="component" value="Unassembled WGS sequence"/>
</dbReference>
<reference evidence="1" key="2">
    <citation type="submission" date="2020-11" db="EMBL/GenBank/DDBJ databases">
        <authorList>
            <person name="McCartney M.A."/>
            <person name="Auch B."/>
            <person name="Kono T."/>
            <person name="Mallez S."/>
            <person name="Becker A."/>
            <person name="Gohl D.M."/>
            <person name="Silverstein K.A.T."/>
            <person name="Koren S."/>
            <person name="Bechman K.B."/>
            <person name="Herman A."/>
            <person name="Abrahante J.E."/>
            <person name="Garbe J."/>
        </authorList>
    </citation>
    <scope>NUCLEOTIDE SEQUENCE</scope>
    <source>
        <strain evidence="1">Duluth1</strain>
        <tissue evidence="1">Whole animal</tissue>
    </source>
</reference>
<name>A0A9D3Z8R5_DREPO</name>
<evidence type="ECO:0000313" key="1">
    <source>
        <dbReference type="EMBL" id="KAH3712811.1"/>
    </source>
</evidence>
<accession>A0A9D3Z8R5</accession>
<proteinExistence type="predicted"/>
<comment type="caution">
    <text evidence="1">The sequence shown here is derived from an EMBL/GenBank/DDBJ whole genome shotgun (WGS) entry which is preliminary data.</text>
</comment>
<reference evidence="1" key="1">
    <citation type="journal article" date="2019" name="bioRxiv">
        <title>The Genome of the Zebra Mussel, Dreissena polymorpha: A Resource for Invasive Species Research.</title>
        <authorList>
            <person name="McCartney M.A."/>
            <person name="Auch B."/>
            <person name="Kono T."/>
            <person name="Mallez S."/>
            <person name="Zhang Y."/>
            <person name="Obille A."/>
            <person name="Becker A."/>
            <person name="Abrahante J.E."/>
            <person name="Garbe J."/>
            <person name="Badalamenti J.P."/>
            <person name="Herman A."/>
            <person name="Mangelson H."/>
            <person name="Liachko I."/>
            <person name="Sullivan S."/>
            <person name="Sone E.D."/>
            <person name="Koren S."/>
            <person name="Silverstein K.A.T."/>
            <person name="Beckman K.B."/>
            <person name="Gohl D.M."/>
        </authorList>
    </citation>
    <scope>NUCLEOTIDE SEQUENCE</scope>
    <source>
        <strain evidence="1">Duluth1</strain>
        <tissue evidence="1">Whole animal</tissue>
    </source>
</reference>
<dbReference type="EMBL" id="JAIWYP010000014">
    <property type="protein sequence ID" value="KAH3712811.1"/>
    <property type="molecule type" value="Genomic_DNA"/>
</dbReference>